<reference evidence="2" key="1">
    <citation type="journal article" date="2024" name="Proc. Natl. Acad. Sci. U.S.A.">
        <title>Extraordinary preservation of gene collinearity over three hundred million years revealed in homosporous lycophytes.</title>
        <authorList>
            <person name="Li C."/>
            <person name="Wickell D."/>
            <person name="Kuo L.Y."/>
            <person name="Chen X."/>
            <person name="Nie B."/>
            <person name="Liao X."/>
            <person name="Peng D."/>
            <person name="Ji J."/>
            <person name="Jenkins J."/>
            <person name="Williams M."/>
            <person name="Shu S."/>
            <person name="Plott C."/>
            <person name="Barry K."/>
            <person name="Rajasekar S."/>
            <person name="Grimwood J."/>
            <person name="Han X."/>
            <person name="Sun S."/>
            <person name="Hou Z."/>
            <person name="He W."/>
            <person name="Dai G."/>
            <person name="Sun C."/>
            <person name="Schmutz J."/>
            <person name="Leebens-Mack J.H."/>
            <person name="Li F.W."/>
            <person name="Wang L."/>
        </authorList>
    </citation>
    <scope>NUCLEOTIDE SEQUENCE [LARGE SCALE GENOMIC DNA]</scope>
    <source>
        <strain evidence="2">cv. PW_Plant_1</strain>
    </source>
</reference>
<accession>A0ACC2ACU8</accession>
<evidence type="ECO:0000313" key="2">
    <source>
        <dbReference type="Proteomes" id="UP001162992"/>
    </source>
</evidence>
<protein>
    <submittedName>
        <fullName evidence="1">Uncharacterized protein</fullName>
    </submittedName>
</protein>
<sequence length="246" mass="27249">MSGTAASAAKKGVGIFLGATKSGLSALTTGIAKARRSYGNKHETGVLQELRKTGLSPEDYVFQAFRRVYFLYLAGYKHELAAAAQLAGKRLTDAEKSSVPLDAVIILGHAVCEESLNYGDFEKGKFNQGMQDFLNKSRMGKDHFDRESISHDIYYSVLITAETYGEEWQNIERVFREAASRVIANAINSLDDTGDARTNAAKALHLFATEIRNFAQEAEMKKQKALKAAENLIRKEQDKQPRTSFV</sequence>
<comment type="caution">
    <text evidence="1">The sequence shown here is derived from an EMBL/GenBank/DDBJ whole genome shotgun (WGS) entry which is preliminary data.</text>
</comment>
<name>A0ACC2ACU8_DIPCM</name>
<keyword evidence="2" id="KW-1185">Reference proteome</keyword>
<dbReference type="EMBL" id="CM055113">
    <property type="protein sequence ID" value="KAJ7515286.1"/>
    <property type="molecule type" value="Genomic_DNA"/>
</dbReference>
<evidence type="ECO:0000313" key="1">
    <source>
        <dbReference type="EMBL" id="KAJ7515286.1"/>
    </source>
</evidence>
<organism evidence="1 2">
    <name type="scientific">Diphasiastrum complanatum</name>
    <name type="common">Issler's clubmoss</name>
    <name type="synonym">Lycopodium complanatum</name>
    <dbReference type="NCBI Taxonomy" id="34168"/>
    <lineage>
        <taxon>Eukaryota</taxon>
        <taxon>Viridiplantae</taxon>
        <taxon>Streptophyta</taxon>
        <taxon>Embryophyta</taxon>
        <taxon>Tracheophyta</taxon>
        <taxon>Lycopodiopsida</taxon>
        <taxon>Lycopodiales</taxon>
        <taxon>Lycopodiaceae</taxon>
        <taxon>Lycopodioideae</taxon>
        <taxon>Diphasiastrum</taxon>
    </lineage>
</organism>
<dbReference type="Proteomes" id="UP001162992">
    <property type="component" value="Chromosome 22"/>
</dbReference>
<gene>
    <name evidence="1" type="ORF">O6H91_22G009400</name>
</gene>
<proteinExistence type="predicted"/>